<dbReference type="InParanoid" id="A0A5C3PBS9"/>
<gene>
    <name evidence="2" type="ORF">K466DRAFT_600993</name>
</gene>
<name>A0A5C3PBS9_9APHY</name>
<feature type="transmembrane region" description="Helical" evidence="1">
    <location>
        <begin position="53"/>
        <end position="71"/>
    </location>
</feature>
<keyword evidence="1" id="KW-0472">Membrane</keyword>
<feature type="transmembrane region" description="Helical" evidence="1">
    <location>
        <begin position="83"/>
        <end position="104"/>
    </location>
</feature>
<dbReference type="Proteomes" id="UP000308197">
    <property type="component" value="Unassembled WGS sequence"/>
</dbReference>
<keyword evidence="3" id="KW-1185">Reference proteome</keyword>
<evidence type="ECO:0000313" key="3">
    <source>
        <dbReference type="Proteomes" id="UP000308197"/>
    </source>
</evidence>
<evidence type="ECO:0000313" key="2">
    <source>
        <dbReference type="EMBL" id="TFK85660.1"/>
    </source>
</evidence>
<evidence type="ECO:0000256" key="1">
    <source>
        <dbReference type="SAM" id="Phobius"/>
    </source>
</evidence>
<organism evidence="2 3">
    <name type="scientific">Polyporus arcularius HHB13444</name>
    <dbReference type="NCBI Taxonomy" id="1314778"/>
    <lineage>
        <taxon>Eukaryota</taxon>
        <taxon>Fungi</taxon>
        <taxon>Dikarya</taxon>
        <taxon>Basidiomycota</taxon>
        <taxon>Agaricomycotina</taxon>
        <taxon>Agaricomycetes</taxon>
        <taxon>Polyporales</taxon>
        <taxon>Polyporaceae</taxon>
        <taxon>Polyporus</taxon>
    </lineage>
</organism>
<keyword evidence="1" id="KW-0812">Transmembrane</keyword>
<keyword evidence="1" id="KW-1133">Transmembrane helix</keyword>
<dbReference type="AlphaFoldDB" id="A0A5C3PBS9"/>
<reference evidence="2 3" key="1">
    <citation type="journal article" date="2019" name="Nat. Ecol. Evol.">
        <title>Megaphylogeny resolves global patterns of mushroom evolution.</title>
        <authorList>
            <person name="Varga T."/>
            <person name="Krizsan K."/>
            <person name="Foldi C."/>
            <person name="Dima B."/>
            <person name="Sanchez-Garcia M."/>
            <person name="Sanchez-Ramirez S."/>
            <person name="Szollosi G.J."/>
            <person name="Szarkandi J.G."/>
            <person name="Papp V."/>
            <person name="Albert L."/>
            <person name="Andreopoulos W."/>
            <person name="Angelini C."/>
            <person name="Antonin V."/>
            <person name="Barry K.W."/>
            <person name="Bougher N.L."/>
            <person name="Buchanan P."/>
            <person name="Buyck B."/>
            <person name="Bense V."/>
            <person name="Catcheside P."/>
            <person name="Chovatia M."/>
            <person name="Cooper J."/>
            <person name="Damon W."/>
            <person name="Desjardin D."/>
            <person name="Finy P."/>
            <person name="Geml J."/>
            <person name="Haridas S."/>
            <person name="Hughes K."/>
            <person name="Justo A."/>
            <person name="Karasinski D."/>
            <person name="Kautmanova I."/>
            <person name="Kiss B."/>
            <person name="Kocsube S."/>
            <person name="Kotiranta H."/>
            <person name="LaButti K.M."/>
            <person name="Lechner B.E."/>
            <person name="Liimatainen K."/>
            <person name="Lipzen A."/>
            <person name="Lukacs Z."/>
            <person name="Mihaltcheva S."/>
            <person name="Morgado L.N."/>
            <person name="Niskanen T."/>
            <person name="Noordeloos M.E."/>
            <person name="Ohm R.A."/>
            <person name="Ortiz-Santana B."/>
            <person name="Ovrebo C."/>
            <person name="Racz N."/>
            <person name="Riley R."/>
            <person name="Savchenko A."/>
            <person name="Shiryaev A."/>
            <person name="Soop K."/>
            <person name="Spirin V."/>
            <person name="Szebenyi C."/>
            <person name="Tomsovsky M."/>
            <person name="Tulloss R.E."/>
            <person name="Uehling J."/>
            <person name="Grigoriev I.V."/>
            <person name="Vagvolgyi C."/>
            <person name="Papp T."/>
            <person name="Martin F.M."/>
            <person name="Miettinen O."/>
            <person name="Hibbett D.S."/>
            <person name="Nagy L.G."/>
        </authorList>
    </citation>
    <scope>NUCLEOTIDE SEQUENCE [LARGE SCALE GENOMIC DNA]</scope>
    <source>
        <strain evidence="2 3">HHB13444</strain>
    </source>
</reference>
<dbReference type="EMBL" id="ML211241">
    <property type="protein sequence ID" value="TFK85660.1"/>
    <property type="molecule type" value="Genomic_DNA"/>
</dbReference>
<protein>
    <submittedName>
        <fullName evidence="2">Uncharacterized protein</fullName>
    </submittedName>
</protein>
<proteinExistence type="predicted"/>
<accession>A0A5C3PBS9</accession>
<sequence>MIVARTASVVADALVLAITSVKTWTFIREAPVTFASKVTTVLMRDGAQLSNNLGTFYFMVLLIINLVALGLSRAFERIEAISTWIAVLTSIMMLRFILDLHAAAQSHPVDDTSPSLTIPAFATAATDISSVYGFLSTEISVNRAMPSCGSVIA</sequence>